<keyword evidence="2" id="KW-1277">Toxin-antitoxin system</keyword>
<sequence>MKIKRGQIYLVDLSNGFGSEQSGVRPVLVIQNNKGNKYSPTIIVACLTSKVYEKHHLPTHYSIPTTVGLKYPSIVMMEQIKVIDKSRIIKYIGSVTPRFMKLLDKRLLISLGMKHNYYKKK</sequence>
<dbReference type="PIRSF" id="PIRSF033490">
    <property type="entry name" value="MazF"/>
    <property type="match status" value="1"/>
</dbReference>
<dbReference type="EMBL" id="AP019695">
    <property type="protein sequence ID" value="BBK22852.1"/>
    <property type="molecule type" value="Genomic_DNA"/>
</dbReference>
<dbReference type="PANTHER" id="PTHR33988">
    <property type="entry name" value="ENDORIBONUCLEASE MAZF-RELATED"/>
    <property type="match status" value="1"/>
</dbReference>
<name>A0A6N4TL98_9FIRM</name>
<dbReference type="Proteomes" id="UP000464754">
    <property type="component" value="Chromosome"/>
</dbReference>
<evidence type="ECO:0000256" key="1">
    <source>
        <dbReference type="ARBA" id="ARBA00007521"/>
    </source>
</evidence>
<dbReference type="SUPFAM" id="SSF50118">
    <property type="entry name" value="Cell growth inhibitor/plasmid maintenance toxic component"/>
    <property type="match status" value="1"/>
</dbReference>
<organism evidence="4 5">
    <name type="scientific">Amedibacterium intestinale</name>
    <dbReference type="NCBI Taxonomy" id="2583452"/>
    <lineage>
        <taxon>Bacteria</taxon>
        <taxon>Bacillati</taxon>
        <taxon>Bacillota</taxon>
        <taxon>Erysipelotrichia</taxon>
        <taxon>Erysipelotrichales</taxon>
        <taxon>Erysipelotrichaceae</taxon>
        <taxon>Amedibacterium</taxon>
    </lineage>
</organism>
<evidence type="ECO:0000256" key="3">
    <source>
        <dbReference type="PIRNR" id="PIRNR033490"/>
    </source>
</evidence>
<gene>
    <name evidence="4" type="ORF">Aargi30884_17550</name>
</gene>
<keyword evidence="3" id="KW-0540">Nuclease</keyword>
<keyword evidence="3" id="KW-0378">Hydrolase</keyword>
<protein>
    <recommendedName>
        <fullName evidence="3">mRNA interferase</fullName>
        <ecNumber evidence="3">3.1.-.-</ecNumber>
    </recommendedName>
</protein>
<dbReference type="KEGG" id="aarg:Aargi30884_17550"/>
<accession>A0A6N4TL98</accession>
<dbReference type="InterPro" id="IPR011067">
    <property type="entry name" value="Plasmid_toxin/cell-grow_inhib"/>
</dbReference>
<dbReference type="GO" id="GO:0003677">
    <property type="term" value="F:DNA binding"/>
    <property type="evidence" value="ECO:0007669"/>
    <property type="project" value="InterPro"/>
</dbReference>
<dbReference type="InterPro" id="IPR003477">
    <property type="entry name" value="PemK-like"/>
</dbReference>
<comment type="function">
    <text evidence="3">Toxic component of a type II toxin-antitoxin (TA) system.</text>
</comment>
<evidence type="ECO:0000313" key="5">
    <source>
        <dbReference type="Proteomes" id="UP000464754"/>
    </source>
</evidence>
<dbReference type="GO" id="GO:0016787">
    <property type="term" value="F:hydrolase activity"/>
    <property type="evidence" value="ECO:0007669"/>
    <property type="project" value="UniProtKB-KW"/>
</dbReference>
<keyword evidence="5" id="KW-1185">Reference proteome</keyword>
<dbReference type="EC" id="3.1.-.-" evidence="3"/>
<dbReference type="AlphaFoldDB" id="A0A6N4TL98"/>
<comment type="similarity">
    <text evidence="1 3">Belongs to the PemK/MazF family.</text>
</comment>
<dbReference type="Gene3D" id="2.30.30.110">
    <property type="match status" value="1"/>
</dbReference>
<dbReference type="PANTHER" id="PTHR33988:SF2">
    <property type="entry name" value="ENDORIBONUCLEASE MAZF"/>
    <property type="match status" value="1"/>
</dbReference>
<dbReference type="Pfam" id="PF02452">
    <property type="entry name" value="PemK_toxin"/>
    <property type="match status" value="1"/>
</dbReference>
<evidence type="ECO:0000256" key="2">
    <source>
        <dbReference type="ARBA" id="ARBA00022649"/>
    </source>
</evidence>
<evidence type="ECO:0000313" key="4">
    <source>
        <dbReference type="EMBL" id="BBK22852.1"/>
    </source>
</evidence>
<keyword evidence="3" id="KW-0255">Endonuclease</keyword>
<reference evidence="5" key="1">
    <citation type="submission" date="2019-05" db="EMBL/GenBank/DDBJ databases">
        <title>Complete genome sequencing of Absiella argi strain JCM 30884.</title>
        <authorList>
            <person name="Sakamoto M."/>
            <person name="Murakami T."/>
            <person name="Mori H."/>
        </authorList>
    </citation>
    <scope>NUCLEOTIDE SEQUENCE [LARGE SCALE GENOMIC DNA]</scope>
    <source>
        <strain evidence="5">JCM 30884</strain>
    </source>
</reference>
<proteinExistence type="inferred from homology"/>
<dbReference type="RefSeq" id="WP_163052085.1">
    <property type="nucleotide sequence ID" value="NZ_AP019695.1"/>
</dbReference>
<dbReference type="GO" id="GO:0006402">
    <property type="term" value="P:mRNA catabolic process"/>
    <property type="evidence" value="ECO:0007669"/>
    <property type="project" value="TreeGrafter"/>
</dbReference>
<dbReference type="GO" id="GO:0004521">
    <property type="term" value="F:RNA endonuclease activity"/>
    <property type="evidence" value="ECO:0007669"/>
    <property type="project" value="TreeGrafter"/>
</dbReference>
<dbReference type="GO" id="GO:0016075">
    <property type="term" value="P:rRNA catabolic process"/>
    <property type="evidence" value="ECO:0007669"/>
    <property type="project" value="TreeGrafter"/>
</dbReference>